<dbReference type="EMBL" id="CP006773">
    <property type="protein sequence ID" value="AHD02868.1"/>
    <property type="molecule type" value="Genomic_DNA"/>
</dbReference>
<dbReference type="KEGG" id="lmd:METH_03880"/>
<evidence type="ECO:0000313" key="2">
    <source>
        <dbReference type="Proteomes" id="UP000018780"/>
    </source>
</evidence>
<keyword evidence="2" id="KW-1185">Reference proteome</keyword>
<organism evidence="1 2">
    <name type="scientific">Leisingera methylohalidivorans DSM 14336</name>
    <dbReference type="NCBI Taxonomy" id="999552"/>
    <lineage>
        <taxon>Bacteria</taxon>
        <taxon>Pseudomonadati</taxon>
        <taxon>Pseudomonadota</taxon>
        <taxon>Alphaproteobacteria</taxon>
        <taxon>Rhodobacterales</taxon>
        <taxon>Roseobacteraceae</taxon>
        <taxon>Leisingera</taxon>
    </lineage>
</organism>
<dbReference type="Proteomes" id="UP000018780">
    <property type="component" value="Chromosome"/>
</dbReference>
<dbReference type="STRING" id="999552.METH_03880"/>
<evidence type="ECO:0000313" key="1">
    <source>
        <dbReference type="EMBL" id="AHD02868.1"/>
    </source>
</evidence>
<gene>
    <name evidence="1" type="ORF">METH_03880</name>
</gene>
<reference evidence="1 2" key="1">
    <citation type="submission" date="2013-09" db="EMBL/GenBank/DDBJ databases">
        <authorList>
            <consortium name="DOE Joint Genome Institute"/>
            <person name="Klenk H.-P."/>
            <person name="Huntemann M."/>
            <person name="Han J."/>
            <person name="Chen A."/>
            <person name="Kyrpides N."/>
            <person name="Mavromatis K."/>
            <person name="Markowitz V."/>
            <person name="Palaniappan K."/>
            <person name="Ivanova N."/>
            <person name="Schaumberg A."/>
            <person name="Pati A."/>
            <person name="Liolios K."/>
            <person name="Nordberg H.P."/>
            <person name="Cantor M.N."/>
            <person name="Hua S.X."/>
            <person name="Woyke T."/>
        </authorList>
    </citation>
    <scope>NUCLEOTIDE SEQUENCE [LARGE SCALE GENOMIC DNA]</scope>
    <source>
        <strain evidence="1 2">DSM 14336</strain>
    </source>
</reference>
<protein>
    <submittedName>
        <fullName evidence="1">Uncharacterized protein</fullName>
    </submittedName>
</protein>
<accession>V9VY50</accession>
<sequence length="58" mass="7006">MGPEPRDRAFFHYGVKDFQMAKLQMHVQRITFLKIMEITFRFSFIARQRKIWPCTQAG</sequence>
<proteinExistence type="predicted"/>
<name>V9VY50_9RHOB</name>
<dbReference type="HOGENOM" id="CLU_2973955_0_0_5"/>
<dbReference type="AlphaFoldDB" id="V9VY50"/>